<organism evidence="1 2">
    <name type="scientific">Exidia glandulosa HHB12029</name>
    <dbReference type="NCBI Taxonomy" id="1314781"/>
    <lineage>
        <taxon>Eukaryota</taxon>
        <taxon>Fungi</taxon>
        <taxon>Dikarya</taxon>
        <taxon>Basidiomycota</taxon>
        <taxon>Agaricomycotina</taxon>
        <taxon>Agaricomycetes</taxon>
        <taxon>Auriculariales</taxon>
        <taxon>Exidiaceae</taxon>
        <taxon>Exidia</taxon>
    </lineage>
</organism>
<gene>
    <name evidence="1" type="ORF">EXIGLDRAFT_846098</name>
</gene>
<evidence type="ECO:0000313" key="2">
    <source>
        <dbReference type="Proteomes" id="UP000077266"/>
    </source>
</evidence>
<evidence type="ECO:0000313" key="1">
    <source>
        <dbReference type="EMBL" id="KZV79872.1"/>
    </source>
</evidence>
<dbReference type="Proteomes" id="UP000077266">
    <property type="component" value="Unassembled WGS sequence"/>
</dbReference>
<dbReference type="OrthoDB" id="10259236at2759"/>
<dbReference type="EMBL" id="KV426549">
    <property type="protein sequence ID" value="KZV79872.1"/>
    <property type="molecule type" value="Genomic_DNA"/>
</dbReference>
<protein>
    <recommendedName>
        <fullName evidence="3">Nudix hydrolase domain-containing protein</fullName>
    </recommendedName>
</protein>
<proteinExistence type="predicted"/>
<name>A0A165B5L0_EXIGL</name>
<accession>A0A165B5L0</accession>
<dbReference type="InParanoid" id="A0A165B5L0"/>
<sequence>MAAMSTEEFTSLPTRNSTDLWGNNHWASADFRIQVGLVVIDSKRDRVLFVREHGTDTDTLPRGADEDVNEMLRSPLRAAEAVCGRKCHRLALPKLEKDYVDGGREAVACVTDESTIDPFYVTFDTLWVDRPGQRWPDAYQRITFWFAGSVDFDASPDSPPAAPSDGSLRWVPLEDVLDVAKGNDLTVMILNVFKQLWDNLKKPPNERVTILK</sequence>
<keyword evidence="2" id="KW-1185">Reference proteome</keyword>
<dbReference type="AlphaFoldDB" id="A0A165B5L0"/>
<reference evidence="1 2" key="1">
    <citation type="journal article" date="2016" name="Mol. Biol. Evol.">
        <title>Comparative Genomics of Early-Diverging Mushroom-Forming Fungi Provides Insights into the Origins of Lignocellulose Decay Capabilities.</title>
        <authorList>
            <person name="Nagy L.G."/>
            <person name="Riley R."/>
            <person name="Tritt A."/>
            <person name="Adam C."/>
            <person name="Daum C."/>
            <person name="Floudas D."/>
            <person name="Sun H."/>
            <person name="Yadav J.S."/>
            <person name="Pangilinan J."/>
            <person name="Larsson K.H."/>
            <person name="Matsuura K."/>
            <person name="Barry K."/>
            <person name="Labutti K."/>
            <person name="Kuo R."/>
            <person name="Ohm R.A."/>
            <person name="Bhattacharya S.S."/>
            <person name="Shirouzu T."/>
            <person name="Yoshinaga Y."/>
            <person name="Martin F.M."/>
            <person name="Grigoriev I.V."/>
            <person name="Hibbett D.S."/>
        </authorList>
    </citation>
    <scope>NUCLEOTIDE SEQUENCE [LARGE SCALE GENOMIC DNA]</scope>
    <source>
        <strain evidence="1 2">HHB12029</strain>
    </source>
</reference>
<evidence type="ECO:0008006" key="3">
    <source>
        <dbReference type="Google" id="ProtNLM"/>
    </source>
</evidence>